<reference evidence="1 2" key="1">
    <citation type="submission" date="2012-08" db="EMBL/GenBank/DDBJ databases">
        <title>Oryza genome evolution.</title>
        <authorList>
            <person name="Wing R.A."/>
        </authorList>
    </citation>
    <scope>NUCLEOTIDE SEQUENCE</scope>
</reference>
<dbReference type="EnsemblPlants" id="LPERR03G22570.1">
    <property type="protein sequence ID" value="LPERR03G22570.1"/>
    <property type="gene ID" value="LPERR03G22570"/>
</dbReference>
<dbReference type="AlphaFoldDB" id="A0A0D9VWR8"/>
<dbReference type="Proteomes" id="UP000032180">
    <property type="component" value="Chromosome 3"/>
</dbReference>
<keyword evidence="2" id="KW-1185">Reference proteome</keyword>
<protein>
    <recommendedName>
        <fullName evidence="3">RNase H type-1 domain-containing protein</fullName>
    </recommendedName>
</protein>
<name>A0A0D9VWR8_9ORYZ</name>
<reference evidence="2" key="2">
    <citation type="submission" date="2013-12" db="EMBL/GenBank/DDBJ databases">
        <authorList>
            <person name="Yu Y."/>
            <person name="Lee S."/>
            <person name="de Baynast K."/>
            <person name="Wissotski M."/>
            <person name="Liu L."/>
            <person name="Talag J."/>
            <person name="Goicoechea J."/>
            <person name="Angelova A."/>
            <person name="Jetty R."/>
            <person name="Kudrna D."/>
            <person name="Golser W."/>
            <person name="Rivera L."/>
            <person name="Zhang J."/>
            <person name="Wing R."/>
        </authorList>
    </citation>
    <scope>NUCLEOTIDE SEQUENCE</scope>
</reference>
<reference evidence="1" key="3">
    <citation type="submission" date="2015-04" db="UniProtKB">
        <authorList>
            <consortium name="EnsemblPlants"/>
        </authorList>
    </citation>
    <scope>IDENTIFICATION</scope>
</reference>
<sequence>MEDVGEFLRMVTKDQTRRVAGETHQWRCPGGDMLKINVDGAYKAHEQTGGWGYLIRDRGA</sequence>
<evidence type="ECO:0000313" key="2">
    <source>
        <dbReference type="Proteomes" id="UP000032180"/>
    </source>
</evidence>
<organism evidence="1 2">
    <name type="scientific">Leersia perrieri</name>
    <dbReference type="NCBI Taxonomy" id="77586"/>
    <lineage>
        <taxon>Eukaryota</taxon>
        <taxon>Viridiplantae</taxon>
        <taxon>Streptophyta</taxon>
        <taxon>Embryophyta</taxon>
        <taxon>Tracheophyta</taxon>
        <taxon>Spermatophyta</taxon>
        <taxon>Magnoliopsida</taxon>
        <taxon>Liliopsida</taxon>
        <taxon>Poales</taxon>
        <taxon>Poaceae</taxon>
        <taxon>BOP clade</taxon>
        <taxon>Oryzoideae</taxon>
        <taxon>Oryzeae</taxon>
        <taxon>Oryzinae</taxon>
        <taxon>Leersia</taxon>
    </lineage>
</organism>
<evidence type="ECO:0008006" key="3">
    <source>
        <dbReference type="Google" id="ProtNLM"/>
    </source>
</evidence>
<dbReference type="Gramene" id="LPERR03G22570.1">
    <property type="protein sequence ID" value="LPERR03G22570.1"/>
    <property type="gene ID" value="LPERR03G22570"/>
</dbReference>
<dbReference type="HOGENOM" id="CLU_2945010_0_0_1"/>
<proteinExistence type="predicted"/>
<accession>A0A0D9VWR8</accession>
<evidence type="ECO:0000313" key="1">
    <source>
        <dbReference type="EnsemblPlants" id="LPERR03G22570.1"/>
    </source>
</evidence>